<feature type="non-terminal residue" evidence="1">
    <location>
        <position position="159"/>
    </location>
</feature>
<accession>A0A3P7N2A0</accession>
<evidence type="ECO:0000313" key="2">
    <source>
        <dbReference type="Proteomes" id="UP000271889"/>
    </source>
</evidence>
<sequence length="159" mass="18498">MKPKRINIGSLRNCQFFQKLFGGIFHSLCYTQNALRLRKYGYYEPKGAQIPEEVERILHELVIHSMSLQFVCRLEAKKVLELVTFTSGARLSMFELSKSIASESLIPQRLFDDGDELVFVADMLSDEFSRLLNSAVRYVFITCERLRPEFTTLLKDYIE</sequence>
<organism evidence="1 2">
    <name type="scientific">Cylicostephanus goldi</name>
    <name type="common">Nematode worm</name>
    <dbReference type="NCBI Taxonomy" id="71465"/>
    <lineage>
        <taxon>Eukaryota</taxon>
        <taxon>Metazoa</taxon>
        <taxon>Ecdysozoa</taxon>
        <taxon>Nematoda</taxon>
        <taxon>Chromadorea</taxon>
        <taxon>Rhabditida</taxon>
        <taxon>Rhabditina</taxon>
        <taxon>Rhabditomorpha</taxon>
        <taxon>Strongyloidea</taxon>
        <taxon>Strongylidae</taxon>
        <taxon>Cylicostephanus</taxon>
    </lineage>
</organism>
<gene>
    <name evidence="1" type="ORF">CGOC_LOCUS11219</name>
</gene>
<keyword evidence="2" id="KW-1185">Reference proteome</keyword>
<dbReference type="OrthoDB" id="5881494at2759"/>
<evidence type="ECO:0000313" key="1">
    <source>
        <dbReference type="EMBL" id="VDN29298.1"/>
    </source>
</evidence>
<dbReference type="AlphaFoldDB" id="A0A3P7N2A0"/>
<dbReference type="EMBL" id="UYRV01115098">
    <property type="protein sequence ID" value="VDN29298.1"/>
    <property type="molecule type" value="Genomic_DNA"/>
</dbReference>
<dbReference type="Proteomes" id="UP000271889">
    <property type="component" value="Unassembled WGS sequence"/>
</dbReference>
<protein>
    <submittedName>
        <fullName evidence="1">Uncharacterized protein</fullName>
    </submittedName>
</protein>
<proteinExistence type="predicted"/>
<reference evidence="1 2" key="1">
    <citation type="submission" date="2018-11" db="EMBL/GenBank/DDBJ databases">
        <authorList>
            <consortium name="Pathogen Informatics"/>
        </authorList>
    </citation>
    <scope>NUCLEOTIDE SEQUENCE [LARGE SCALE GENOMIC DNA]</scope>
</reference>
<name>A0A3P7N2A0_CYLGO</name>